<dbReference type="Gene3D" id="1.20.5.1930">
    <property type="match status" value="1"/>
</dbReference>
<evidence type="ECO:0000256" key="6">
    <source>
        <dbReference type="ARBA" id="ARBA00022777"/>
    </source>
</evidence>
<accession>A0ABV8LXD9</accession>
<evidence type="ECO:0000256" key="2">
    <source>
        <dbReference type="ARBA" id="ARBA00012438"/>
    </source>
</evidence>
<dbReference type="PANTHER" id="PTHR24421:SF10">
    <property type="entry name" value="NITRATE_NITRITE SENSOR PROTEIN NARQ"/>
    <property type="match status" value="1"/>
</dbReference>
<dbReference type="InterPro" id="IPR050482">
    <property type="entry name" value="Sensor_HK_TwoCompSys"/>
</dbReference>
<evidence type="ECO:0000259" key="11">
    <source>
        <dbReference type="Pfam" id="PF13796"/>
    </source>
</evidence>
<keyword evidence="3" id="KW-0597">Phosphoprotein</keyword>
<keyword evidence="7" id="KW-0067">ATP-binding</keyword>
<dbReference type="SUPFAM" id="SSF55874">
    <property type="entry name" value="ATPase domain of HSP90 chaperone/DNA topoisomerase II/histidine kinase"/>
    <property type="match status" value="1"/>
</dbReference>
<dbReference type="InterPro" id="IPR011712">
    <property type="entry name" value="Sig_transdc_His_kin_sub3_dim/P"/>
</dbReference>
<dbReference type="Gene3D" id="3.30.565.10">
    <property type="entry name" value="Histidine kinase-like ATPase, C-terminal domain"/>
    <property type="match status" value="1"/>
</dbReference>
<sequence length="407" mass="42871">MNPRTALAAAASPPWRLARSVWPWRSLAYLLTGLVPAALPLALLAGIELLRPELTALVGLLLVALVIVAAAGPVLAGFERWRLRLVDARPLPARPPLRLAEPGLWRELGYAVLGACVAWCLDLAVIGLSLFPPLLLLSAPLQPSDASAELSAAPAMRTVLFVAGLILLPLTAYPITAWAGARAAIARAVLAPADPDLADELVEVMRSRVRLVDAFDSERRRIERDLHDGAQQRLVALSMTLGLTRLRLADDHPAAALLDQAREQTAQAQAELRELIRGVHPQILSDRGLAAALRDVAGRSPVPVDLQLRLDGRLPAPVEITAYFAVSEALTNLARHSGASAGVVAASVHGGRLVVEVSDDGTGGADPDRGTGLTGLADRAATVGGRLLLASPAGGPTLLRVELPCER</sequence>
<evidence type="ECO:0000256" key="7">
    <source>
        <dbReference type="ARBA" id="ARBA00022840"/>
    </source>
</evidence>
<feature type="transmembrane region" description="Helical" evidence="9">
    <location>
        <begin position="108"/>
        <end position="137"/>
    </location>
</feature>
<keyword evidence="9" id="KW-0472">Membrane</keyword>
<dbReference type="InterPro" id="IPR036890">
    <property type="entry name" value="HATPase_C_sf"/>
</dbReference>
<keyword evidence="6 12" id="KW-0418">Kinase</keyword>
<dbReference type="GO" id="GO:0016301">
    <property type="term" value="F:kinase activity"/>
    <property type="evidence" value="ECO:0007669"/>
    <property type="project" value="UniProtKB-KW"/>
</dbReference>
<keyword evidence="9" id="KW-0812">Transmembrane</keyword>
<feature type="domain" description="Putative sensor" evidence="11">
    <location>
        <begin position="29"/>
        <end position="190"/>
    </location>
</feature>
<keyword evidence="4" id="KW-0808">Transferase</keyword>
<dbReference type="Pfam" id="PF07730">
    <property type="entry name" value="HisKA_3"/>
    <property type="match status" value="1"/>
</dbReference>
<feature type="transmembrane region" description="Helical" evidence="9">
    <location>
        <begin position="158"/>
        <end position="181"/>
    </location>
</feature>
<keyword evidence="5" id="KW-0547">Nucleotide-binding</keyword>
<comment type="caution">
    <text evidence="12">The sequence shown here is derived from an EMBL/GenBank/DDBJ whole genome shotgun (WGS) entry which is preliminary data.</text>
</comment>
<evidence type="ECO:0000256" key="8">
    <source>
        <dbReference type="ARBA" id="ARBA00023012"/>
    </source>
</evidence>
<evidence type="ECO:0000313" key="12">
    <source>
        <dbReference type="EMBL" id="MFC4135042.1"/>
    </source>
</evidence>
<evidence type="ECO:0000256" key="5">
    <source>
        <dbReference type="ARBA" id="ARBA00022741"/>
    </source>
</evidence>
<dbReference type="CDD" id="cd16917">
    <property type="entry name" value="HATPase_UhpB-NarQ-NarX-like"/>
    <property type="match status" value="1"/>
</dbReference>
<evidence type="ECO:0000259" key="10">
    <source>
        <dbReference type="Pfam" id="PF07730"/>
    </source>
</evidence>
<dbReference type="Pfam" id="PF13796">
    <property type="entry name" value="Sensor"/>
    <property type="match status" value="1"/>
</dbReference>
<keyword evidence="13" id="KW-1185">Reference proteome</keyword>
<proteinExistence type="predicted"/>
<evidence type="ECO:0000256" key="3">
    <source>
        <dbReference type="ARBA" id="ARBA00022553"/>
    </source>
</evidence>
<feature type="domain" description="Signal transduction histidine kinase subgroup 3 dimerisation and phosphoacceptor" evidence="10">
    <location>
        <begin position="218"/>
        <end position="282"/>
    </location>
</feature>
<evidence type="ECO:0000313" key="13">
    <source>
        <dbReference type="Proteomes" id="UP001595816"/>
    </source>
</evidence>
<dbReference type="PANTHER" id="PTHR24421">
    <property type="entry name" value="NITRATE/NITRITE SENSOR PROTEIN NARX-RELATED"/>
    <property type="match status" value="1"/>
</dbReference>
<dbReference type="InterPro" id="IPR025828">
    <property type="entry name" value="Put_sensor_dom"/>
</dbReference>
<reference evidence="13" key="1">
    <citation type="journal article" date="2019" name="Int. J. Syst. Evol. Microbiol.">
        <title>The Global Catalogue of Microorganisms (GCM) 10K type strain sequencing project: providing services to taxonomists for standard genome sequencing and annotation.</title>
        <authorList>
            <consortium name="The Broad Institute Genomics Platform"/>
            <consortium name="The Broad Institute Genome Sequencing Center for Infectious Disease"/>
            <person name="Wu L."/>
            <person name="Ma J."/>
        </authorList>
    </citation>
    <scope>NUCLEOTIDE SEQUENCE [LARGE SCALE GENOMIC DNA]</scope>
    <source>
        <strain evidence="13">CGMCC 4.7289</strain>
    </source>
</reference>
<keyword evidence="8" id="KW-0902">Two-component regulatory system</keyword>
<keyword evidence="9" id="KW-1133">Transmembrane helix</keyword>
<evidence type="ECO:0000256" key="1">
    <source>
        <dbReference type="ARBA" id="ARBA00000085"/>
    </source>
</evidence>
<dbReference type="EC" id="2.7.13.3" evidence="2"/>
<name>A0ABV8LXD9_9ACTN</name>
<protein>
    <recommendedName>
        <fullName evidence="2">histidine kinase</fullName>
        <ecNumber evidence="2">2.7.13.3</ecNumber>
    </recommendedName>
</protein>
<gene>
    <name evidence="12" type="ORF">ACFOZ4_30905</name>
</gene>
<evidence type="ECO:0000256" key="4">
    <source>
        <dbReference type="ARBA" id="ARBA00022679"/>
    </source>
</evidence>
<comment type="catalytic activity">
    <reaction evidence="1">
        <text>ATP + protein L-histidine = ADP + protein N-phospho-L-histidine.</text>
        <dbReference type="EC" id="2.7.13.3"/>
    </reaction>
</comment>
<dbReference type="RefSeq" id="WP_253762868.1">
    <property type="nucleotide sequence ID" value="NZ_JAMZDZ010000001.1"/>
</dbReference>
<evidence type="ECO:0000256" key="9">
    <source>
        <dbReference type="SAM" id="Phobius"/>
    </source>
</evidence>
<feature type="transmembrane region" description="Helical" evidence="9">
    <location>
        <begin position="28"/>
        <end position="47"/>
    </location>
</feature>
<organism evidence="12 13">
    <name type="scientific">Hamadaea flava</name>
    <dbReference type="NCBI Taxonomy" id="1742688"/>
    <lineage>
        <taxon>Bacteria</taxon>
        <taxon>Bacillati</taxon>
        <taxon>Actinomycetota</taxon>
        <taxon>Actinomycetes</taxon>
        <taxon>Micromonosporales</taxon>
        <taxon>Micromonosporaceae</taxon>
        <taxon>Hamadaea</taxon>
    </lineage>
</organism>
<dbReference type="Proteomes" id="UP001595816">
    <property type="component" value="Unassembled WGS sequence"/>
</dbReference>
<dbReference type="EMBL" id="JBHSAY010000020">
    <property type="protein sequence ID" value="MFC4135042.1"/>
    <property type="molecule type" value="Genomic_DNA"/>
</dbReference>
<feature type="transmembrane region" description="Helical" evidence="9">
    <location>
        <begin position="54"/>
        <end position="76"/>
    </location>
</feature>